<keyword evidence="1" id="KW-1133">Transmembrane helix</keyword>
<evidence type="ECO:0000256" key="1">
    <source>
        <dbReference type="SAM" id="Phobius"/>
    </source>
</evidence>
<feature type="transmembrane region" description="Helical" evidence="1">
    <location>
        <begin position="119"/>
        <end position="140"/>
    </location>
</feature>
<keyword evidence="1" id="KW-0812">Transmembrane</keyword>
<keyword evidence="3" id="KW-1185">Reference proteome</keyword>
<dbReference type="EMBL" id="CAHIKZ030002666">
    <property type="protein sequence ID" value="CAE1290488.1"/>
    <property type="molecule type" value="Genomic_DNA"/>
</dbReference>
<name>A0A812D6D1_ACAPH</name>
<evidence type="ECO:0000313" key="2">
    <source>
        <dbReference type="EMBL" id="CAE1290488.1"/>
    </source>
</evidence>
<proteinExistence type="predicted"/>
<keyword evidence="1" id="KW-0472">Membrane</keyword>
<reference evidence="2" key="1">
    <citation type="submission" date="2021-01" db="EMBL/GenBank/DDBJ databases">
        <authorList>
            <person name="Li R."/>
            <person name="Bekaert M."/>
        </authorList>
    </citation>
    <scope>NUCLEOTIDE SEQUENCE</scope>
    <source>
        <strain evidence="2">Farmed</strain>
    </source>
</reference>
<dbReference type="Proteomes" id="UP000597762">
    <property type="component" value="Unassembled WGS sequence"/>
</dbReference>
<gene>
    <name evidence="2" type="ORF">SPHA_48234</name>
</gene>
<feature type="transmembrane region" description="Helical" evidence="1">
    <location>
        <begin position="147"/>
        <end position="167"/>
    </location>
</feature>
<evidence type="ECO:0000313" key="3">
    <source>
        <dbReference type="Proteomes" id="UP000597762"/>
    </source>
</evidence>
<dbReference type="AlphaFoldDB" id="A0A812D6D1"/>
<organism evidence="2 3">
    <name type="scientific">Acanthosepion pharaonis</name>
    <name type="common">Pharaoh cuttlefish</name>
    <name type="synonym">Sepia pharaonis</name>
    <dbReference type="NCBI Taxonomy" id="158019"/>
    <lineage>
        <taxon>Eukaryota</taxon>
        <taxon>Metazoa</taxon>
        <taxon>Spiralia</taxon>
        <taxon>Lophotrochozoa</taxon>
        <taxon>Mollusca</taxon>
        <taxon>Cephalopoda</taxon>
        <taxon>Coleoidea</taxon>
        <taxon>Decapodiformes</taxon>
        <taxon>Sepiida</taxon>
        <taxon>Sepiina</taxon>
        <taxon>Sepiidae</taxon>
        <taxon>Acanthosepion</taxon>
    </lineage>
</organism>
<comment type="caution">
    <text evidence="2">The sequence shown here is derived from an EMBL/GenBank/DDBJ whole genome shotgun (WGS) entry which is preliminary data.</text>
</comment>
<feature type="transmembrane region" description="Helical" evidence="1">
    <location>
        <begin position="88"/>
        <end position="107"/>
    </location>
</feature>
<protein>
    <submittedName>
        <fullName evidence="2">Uncharacterized protein</fullName>
    </submittedName>
</protein>
<accession>A0A812D6D1</accession>
<sequence>MFFFVGQEKIWPHFALVEYKFALKKALASVAGDNLIHLLERCNKSIANIPGPECRRFKAHRQRLKSIVGNKRRHAIRQVQKKRKKCPVFVYISPQFTFQSINLLAFARFEAQISAYQLPFSFVSVQTVLVGPVVASLFLLSLHLNSILNFSFLSFSCCFFFIDTTFLPTTFSLPLLKFHSYFFLSTSTTFFLIV</sequence>